<gene>
    <name evidence="1" type="ORF">OWV82_009784</name>
</gene>
<evidence type="ECO:0000313" key="1">
    <source>
        <dbReference type="EMBL" id="KAJ4718056.1"/>
    </source>
</evidence>
<organism evidence="1 2">
    <name type="scientific">Melia azedarach</name>
    <name type="common">Chinaberry tree</name>
    <dbReference type="NCBI Taxonomy" id="155640"/>
    <lineage>
        <taxon>Eukaryota</taxon>
        <taxon>Viridiplantae</taxon>
        <taxon>Streptophyta</taxon>
        <taxon>Embryophyta</taxon>
        <taxon>Tracheophyta</taxon>
        <taxon>Spermatophyta</taxon>
        <taxon>Magnoliopsida</taxon>
        <taxon>eudicotyledons</taxon>
        <taxon>Gunneridae</taxon>
        <taxon>Pentapetalae</taxon>
        <taxon>rosids</taxon>
        <taxon>malvids</taxon>
        <taxon>Sapindales</taxon>
        <taxon>Meliaceae</taxon>
        <taxon>Melia</taxon>
    </lineage>
</organism>
<evidence type="ECO:0000313" key="2">
    <source>
        <dbReference type="Proteomes" id="UP001164539"/>
    </source>
</evidence>
<dbReference type="EMBL" id="CM051398">
    <property type="protein sequence ID" value="KAJ4718056.1"/>
    <property type="molecule type" value="Genomic_DNA"/>
</dbReference>
<comment type="caution">
    <text evidence="1">The sequence shown here is derived from an EMBL/GenBank/DDBJ whole genome shotgun (WGS) entry which is preliminary data.</text>
</comment>
<keyword evidence="2" id="KW-1185">Reference proteome</keyword>
<sequence length="777" mass="85803">MNASESRNQTICLVLPPPVQSHGLWKKFGPNDSGNTNYNWLDYSLPTLELTIGLIFAITQIFHFFFKRLGLPLFTSQLLAGLTLSPKVLPRKVAEKLVTENSVQVLGSIGDIGFAFFLFLTGVKTDLSLITRISKRALSMGIISVVAPVICTPLILIPLNIDQGTRLRVILAAPIFSVTAFPTVSYLLNELKITNSELGRLGLSAAIISDICSLFFMVCGGISKVAFAEGGEEAIKDTASVICYLAICFGVLRPAMKRVVRYTPEGKPVHPTFVTMITVLFLFSVSLSKWYPQYHFLAPYLLGFAVPHGPPLGSALVDKFESVINASLLPLFITTCGMRVDMLPIITSDYTHRVFVRTRTTIATVIPFVKSGAAMLPPLYSKMPRKDCLALACIMSCKGVVELSICTFLSDNKTLIPEVHSFLILQVLFLSSFIPALVKILYDPSRKYAGYHKRNITDSKPHSELQIIACIHVPGNVRATIDLLDVAGPTKDNPLAVNVLHLVKLRGQATPIFICHQKKRRALYTCSYSENVIVSFNKFEGHNWGAVSVNTFTSVSAPSLMHDDICTLALDKLASLIILPFHRGWFVDGSIESDDEGIRVLNSKVLEKAPCSVGILIDRGKIKGQFQDTSTDPSYNVAMIFLGGRDDIEALTFAKRMVHDSRICLTVVHLTACENNDDFKEWDKILDSVALRDAKTNGYINYMQKEVNDGPETAMIIRSMANEFNLIIVGRRDNLESPQTSGLKEWSEFPELGVLGDLLASIEGRFSILVVQQQQTK</sequence>
<name>A0ACC1Y2V6_MELAZ</name>
<proteinExistence type="predicted"/>
<dbReference type="Proteomes" id="UP001164539">
    <property type="component" value="Chromosome 5"/>
</dbReference>
<protein>
    <submittedName>
        <fullName evidence="1">Cation/H(+) antiporter like</fullName>
    </submittedName>
</protein>
<reference evidence="1 2" key="1">
    <citation type="journal article" date="2023" name="Science">
        <title>Complex scaffold remodeling in plant triterpene biosynthesis.</title>
        <authorList>
            <person name="De La Pena R."/>
            <person name="Hodgson H."/>
            <person name="Liu J.C."/>
            <person name="Stephenson M.J."/>
            <person name="Martin A.C."/>
            <person name="Owen C."/>
            <person name="Harkess A."/>
            <person name="Leebens-Mack J."/>
            <person name="Jimenez L.E."/>
            <person name="Osbourn A."/>
            <person name="Sattely E.S."/>
        </authorList>
    </citation>
    <scope>NUCLEOTIDE SEQUENCE [LARGE SCALE GENOMIC DNA]</scope>
    <source>
        <strain evidence="2">cv. JPN11</strain>
        <tissue evidence="1">Leaf</tissue>
    </source>
</reference>
<accession>A0ACC1Y2V6</accession>